<dbReference type="GO" id="GO:1990841">
    <property type="term" value="F:promoter-specific chromatin binding"/>
    <property type="evidence" value="ECO:0007669"/>
    <property type="project" value="TreeGrafter"/>
</dbReference>
<dbReference type="Gene3D" id="3.30.40.10">
    <property type="entry name" value="Zinc/RING finger domain, C3HC4 (zinc finger)"/>
    <property type="match status" value="1"/>
</dbReference>
<dbReference type="GO" id="GO:0035102">
    <property type="term" value="C:PRC1 complex"/>
    <property type="evidence" value="ECO:0007669"/>
    <property type="project" value="TreeGrafter"/>
</dbReference>
<dbReference type="FunFam" id="3.30.40.10:FF:000033">
    <property type="entry name" value="Polycomb group RING finger protein 3"/>
    <property type="match status" value="1"/>
</dbReference>
<evidence type="ECO:0000259" key="8">
    <source>
        <dbReference type="PROSITE" id="PS50089"/>
    </source>
</evidence>
<dbReference type="PROSITE" id="PS50089">
    <property type="entry name" value="ZF_RING_2"/>
    <property type="match status" value="1"/>
</dbReference>
<dbReference type="PROSITE" id="PS00518">
    <property type="entry name" value="ZF_RING_1"/>
    <property type="match status" value="1"/>
</dbReference>
<reference evidence="9" key="1">
    <citation type="submission" date="2012-11" db="EMBL/GenBank/DDBJ databases">
        <authorList>
            <person name="Lucero-Rivera Y.E."/>
            <person name="Tovar-Ramirez D."/>
        </authorList>
    </citation>
    <scope>NUCLEOTIDE SEQUENCE</scope>
    <source>
        <tissue evidence="9">Salivary gland</tissue>
    </source>
</reference>
<dbReference type="Gene3D" id="3.10.20.90">
    <property type="entry name" value="Phosphatidylinositol 3-kinase Catalytic Subunit, Chain A, domain 1"/>
    <property type="match status" value="1"/>
</dbReference>
<feature type="compositionally biased region" description="Pro residues" evidence="7">
    <location>
        <begin position="584"/>
        <end position="596"/>
    </location>
</feature>
<dbReference type="InterPro" id="IPR032443">
    <property type="entry name" value="RAWUL"/>
</dbReference>
<dbReference type="GO" id="GO:0000122">
    <property type="term" value="P:negative regulation of transcription by RNA polymerase II"/>
    <property type="evidence" value="ECO:0007669"/>
    <property type="project" value="TreeGrafter"/>
</dbReference>
<feature type="compositionally biased region" description="Polar residues" evidence="7">
    <location>
        <begin position="475"/>
        <end position="490"/>
    </location>
</feature>
<feature type="region of interest" description="Disordered" evidence="7">
    <location>
        <begin position="288"/>
        <end position="596"/>
    </location>
</feature>
<feature type="compositionally biased region" description="Basic and acidic residues" evidence="7">
    <location>
        <begin position="540"/>
        <end position="555"/>
    </location>
</feature>
<reference evidence="9" key="2">
    <citation type="journal article" date="2015" name="J. Proteomics">
        <title>Sexual differences in the sialomes of the zebra tick, Rhipicephalus pulchellus.</title>
        <authorList>
            <person name="Tan A.W."/>
            <person name="Francischetti I.M."/>
            <person name="Slovak M."/>
            <person name="Kini R.M."/>
            <person name="Ribeiro J.M."/>
        </authorList>
    </citation>
    <scope>NUCLEOTIDE SEQUENCE</scope>
    <source>
        <tissue evidence="9">Salivary gland</tissue>
    </source>
</reference>
<feature type="non-terminal residue" evidence="9">
    <location>
        <position position="1"/>
    </location>
</feature>
<dbReference type="SMART" id="SM00184">
    <property type="entry name" value="RING"/>
    <property type="match status" value="1"/>
</dbReference>
<dbReference type="InterPro" id="IPR017907">
    <property type="entry name" value="Znf_RING_CS"/>
</dbReference>
<dbReference type="InterPro" id="IPR013083">
    <property type="entry name" value="Znf_RING/FYVE/PHD"/>
</dbReference>
<evidence type="ECO:0000256" key="2">
    <source>
        <dbReference type="ARBA" id="ARBA00022723"/>
    </source>
</evidence>
<protein>
    <submittedName>
        <fullName evidence="9">Putative b lymphoma mo-mlv insertion region 1b</fullName>
    </submittedName>
</protein>
<dbReference type="Pfam" id="PF16207">
    <property type="entry name" value="RAWUL"/>
    <property type="match status" value="1"/>
</dbReference>
<feature type="compositionally biased region" description="Polar residues" evidence="7">
    <location>
        <begin position="556"/>
        <end position="569"/>
    </location>
</feature>
<evidence type="ECO:0000256" key="1">
    <source>
        <dbReference type="ARBA" id="ARBA00004123"/>
    </source>
</evidence>
<proteinExistence type="evidence at transcript level"/>
<sequence>AAASHTSFLRSRVGCISWRCCWIFDPAFEPLPAAPHRIRRVGGLPHRTMPGTRLADLNSVITCMLCNGYLVDATTLVECLHSFCKVCIVQFLNTSLLCPICDVPVHQTKPHQSIRLDRTLQDIVYKVVPGLYQKEMKKRRDYYKKHPEHAASVSCPEDRGIVDDSSRLIFSPDDNISLSLEYCGPAGKKEQEGTPAGDKSEGKPADSEKQTEAGVPRRFLNCPAAFTINHLQKFIRTKYSVATQYQVDILYMGEVLSQEFALMDVAYIYAWKRDSPMRLFFRICKLPPKPSAAKEPPNNVCSEVKQPVANGTNSSQEKEVAKKPAENKPVDESRTSMPPPRAPEQENKPAAKSPPAPAGAVPRSVPPSSAPQLEEPREPATTAVPAAEPSIATVVPAAEHHALETPEMKTAAEEESTAPGSPKAIALVQSTSPQRRKALEPPAEAQAPPPLPKITISTSDKNSHKIIHTKEVSHTLGQALSPSHNGQDRSSPPYGKKSKRKEQHDIERHHQLKRKSPEKADKRSQWCRSPPEDGIPNKKLKLDGCDDAVEVDRKTISSPLQKSESSVSLSEAARRNMPKAMPIPLKPAPPPPPAHP</sequence>
<evidence type="ECO:0000256" key="5">
    <source>
        <dbReference type="ARBA" id="ARBA00023242"/>
    </source>
</evidence>
<dbReference type="GO" id="GO:0008270">
    <property type="term" value="F:zinc ion binding"/>
    <property type="evidence" value="ECO:0007669"/>
    <property type="project" value="UniProtKB-KW"/>
</dbReference>
<feature type="region of interest" description="Disordered" evidence="7">
    <location>
        <begin position="186"/>
        <end position="214"/>
    </location>
</feature>
<dbReference type="EMBL" id="GACK01004080">
    <property type="protein sequence ID" value="JAA60954.1"/>
    <property type="molecule type" value="mRNA"/>
</dbReference>
<name>L7MCL7_RHIPC</name>
<dbReference type="PANTHER" id="PTHR10825">
    <property type="entry name" value="RING FINGER DOMAIN-CONTAINING, POLYCOMB GROUP COMPONENT"/>
    <property type="match status" value="1"/>
</dbReference>
<dbReference type="PANTHER" id="PTHR10825:SF29">
    <property type="entry name" value="POLYCOMB GROUP RING FINGER PROTEIN 1"/>
    <property type="match status" value="1"/>
</dbReference>
<evidence type="ECO:0000256" key="3">
    <source>
        <dbReference type="ARBA" id="ARBA00022771"/>
    </source>
</evidence>
<feature type="compositionally biased region" description="Basic and acidic residues" evidence="7">
    <location>
        <begin position="502"/>
        <end position="524"/>
    </location>
</feature>
<evidence type="ECO:0000256" key="4">
    <source>
        <dbReference type="ARBA" id="ARBA00022833"/>
    </source>
</evidence>
<keyword evidence="4" id="KW-0862">Zinc</keyword>
<evidence type="ECO:0000256" key="7">
    <source>
        <dbReference type="SAM" id="MobiDB-lite"/>
    </source>
</evidence>
<evidence type="ECO:0000256" key="6">
    <source>
        <dbReference type="PROSITE-ProRule" id="PRU00175"/>
    </source>
</evidence>
<dbReference type="SUPFAM" id="SSF57850">
    <property type="entry name" value="RING/U-box"/>
    <property type="match status" value="1"/>
</dbReference>
<dbReference type="CDD" id="cd17082">
    <property type="entry name" value="RAWUL_PCGF2_like"/>
    <property type="match status" value="1"/>
</dbReference>
<keyword evidence="5" id="KW-0539">Nucleus</keyword>
<feature type="compositionally biased region" description="Basic and acidic residues" evidence="7">
    <location>
        <begin position="398"/>
        <end position="412"/>
    </location>
</feature>
<comment type="subcellular location">
    <subcellularLocation>
        <location evidence="1">Nucleus</location>
    </subcellularLocation>
</comment>
<feature type="compositionally biased region" description="Basic and acidic residues" evidence="7">
    <location>
        <begin position="187"/>
        <end position="211"/>
    </location>
</feature>
<keyword evidence="2" id="KW-0479">Metal-binding</keyword>
<dbReference type="Pfam" id="PF13923">
    <property type="entry name" value="zf-C3HC4_2"/>
    <property type="match status" value="1"/>
</dbReference>
<accession>L7MCL7</accession>
<dbReference type="InterPro" id="IPR001841">
    <property type="entry name" value="Znf_RING"/>
</dbReference>
<feature type="domain" description="RING-type" evidence="8">
    <location>
        <begin position="63"/>
        <end position="102"/>
    </location>
</feature>
<keyword evidence="3 6" id="KW-0863">Zinc-finger</keyword>
<evidence type="ECO:0000313" key="9">
    <source>
        <dbReference type="EMBL" id="JAA60954.1"/>
    </source>
</evidence>
<feature type="compositionally biased region" description="Basic and acidic residues" evidence="7">
    <location>
        <begin position="316"/>
        <end position="334"/>
    </location>
</feature>
<dbReference type="AlphaFoldDB" id="L7MCL7"/>
<feature type="compositionally biased region" description="Low complexity" evidence="7">
    <location>
        <begin position="379"/>
        <end position="389"/>
    </location>
</feature>
<feature type="non-terminal residue" evidence="9">
    <location>
        <position position="596"/>
    </location>
</feature>
<organism evidence="9">
    <name type="scientific">Rhipicephalus pulchellus</name>
    <name type="common">Yellow backed tick</name>
    <name type="synonym">Dermacentor pulchellus</name>
    <dbReference type="NCBI Taxonomy" id="72859"/>
    <lineage>
        <taxon>Eukaryota</taxon>
        <taxon>Metazoa</taxon>
        <taxon>Ecdysozoa</taxon>
        <taxon>Arthropoda</taxon>
        <taxon>Chelicerata</taxon>
        <taxon>Arachnida</taxon>
        <taxon>Acari</taxon>
        <taxon>Parasitiformes</taxon>
        <taxon>Ixodida</taxon>
        <taxon>Ixodoidea</taxon>
        <taxon>Ixodidae</taxon>
        <taxon>Rhipicephalinae</taxon>
        <taxon>Rhipicephalus</taxon>
        <taxon>Rhipicephalus</taxon>
    </lineage>
</organism>